<evidence type="ECO:0000256" key="8">
    <source>
        <dbReference type="ARBA" id="ARBA00022857"/>
    </source>
</evidence>
<comment type="caution">
    <text evidence="12">The sequence shown here is derived from an EMBL/GenBank/DDBJ whole genome shotgun (WGS) entry which is preliminary data.</text>
</comment>
<keyword evidence="13" id="KW-1185">Reference proteome</keyword>
<dbReference type="PIRSF" id="PIRSF001456">
    <property type="entry name" value="Chorismate_synth"/>
    <property type="match status" value="1"/>
</dbReference>
<keyword evidence="6 11" id="KW-0288">FMN</keyword>
<proteinExistence type="inferred from homology"/>
<dbReference type="FunFam" id="3.60.150.10:FF:000002">
    <property type="entry name" value="Chorismate synthase"/>
    <property type="match status" value="1"/>
</dbReference>
<keyword evidence="5 11" id="KW-0285">Flavoprotein</keyword>
<dbReference type="OrthoDB" id="9771806at2"/>
<dbReference type="GO" id="GO:0005829">
    <property type="term" value="C:cytosol"/>
    <property type="evidence" value="ECO:0007669"/>
    <property type="project" value="TreeGrafter"/>
</dbReference>
<feature type="binding site" evidence="11">
    <location>
        <position position="45"/>
    </location>
    <ligand>
        <name>NADP(+)</name>
        <dbReference type="ChEBI" id="CHEBI:58349"/>
    </ligand>
</feature>
<gene>
    <name evidence="11 12" type="primary">aroC</name>
    <name evidence="12" type="ORF">OXPF_40430</name>
</gene>
<dbReference type="Proteomes" id="UP000050326">
    <property type="component" value="Unassembled WGS sequence"/>
</dbReference>
<comment type="pathway">
    <text evidence="1 11">Metabolic intermediate biosynthesis; chorismate biosynthesis; chorismate from D-erythrose 4-phosphate and phosphoenolpyruvate: step 7/7.</text>
</comment>
<evidence type="ECO:0000313" key="12">
    <source>
        <dbReference type="EMBL" id="KPU42259.1"/>
    </source>
</evidence>
<reference evidence="12 13" key="1">
    <citation type="submission" date="2015-09" db="EMBL/GenBank/DDBJ databases">
        <title>Genome sequence of Oxobacter pfennigii DSM 3222.</title>
        <authorList>
            <person name="Poehlein A."/>
            <person name="Bengelsdorf F.R."/>
            <person name="Schiel-Bengelsdorf B."/>
            <person name="Duerre P."/>
            <person name="Daniel R."/>
        </authorList>
    </citation>
    <scope>NUCLEOTIDE SEQUENCE [LARGE SCALE GENOMIC DNA]</scope>
    <source>
        <strain evidence="12 13">DSM 3222</strain>
    </source>
</reference>
<evidence type="ECO:0000256" key="10">
    <source>
        <dbReference type="ARBA" id="ARBA00023239"/>
    </source>
</evidence>
<sequence length="378" mass="41494">MRYLDAGESHGEMFVAVVEGMPSNLIIDEDLINYELEKRQGGYGRGGRMKIEKDKINIVTGVRQGKTTGAPITLIIRNKDYENWKEKLNDPLNEKIQRPRPGHADLNGIIKYDLDDIRDIIERSSARQTSIRTSVGALATVFLKNFNIKVHSRVVQIGSAIDNSPVTEEGIKIAEASDLMCSSKECEEKMIEEITLAQEKGDTLGGKIEIIIKNVPAGLGSHVQWDKKLDARLAGAMMSIQGIKAVEIGMGSEVANLHGSKVHDEIYYSKDKGYYRGTNNAGGIEGGMSNGEDIIIRVSMKPIPTLRVPLSSVDISTKEACKAVFERSDVCAVPAAGVVARNAAMWEIACAVMEKFGGDSMKETTNNFNSYKEQVLKK</sequence>
<comment type="function">
    <text evidence="11">Catalyzes the anti-1,4-elimination of the C-3 phosphate and the C-6 proR hydrogen from 5-enolpyruvylshikimate-3-phosphate (EPSP) to yield chorismate, which is the branch point compound that serves as the starting substrate for the three terminal pathways of aromatic amino acid biosynthesis. This reaction introduces a second double bond into the aromatic ring system.</text>
</comment>
<comment type="subunit">
    <text evidence="11">Homotetramer.</text>
</comment>
<feature type="binding site" evidence="11">
    <location>
        <position position="327"/>
    </location>
    <ligand>
        <name>FMN</name>
        <dbReference type="ChEBI" id="CHEBI:58210"/>
    </ligand>
</feature>
<dbReference type="InterPro" id="IPR000453">
    <property type="entry name" value="Chorismate_synth"/>
</dbReference>
<dbReference type="GO" id="GO:0010181">
    <property type="term" value="F:FMN binding"/>
    <property type="evidence" value="ECO:0007669"/>
    <property type="project" value="TreeGrafter"/>
</dbReference>
<dbReference type="PANTHER" id="PTHR21085">
    <property type="entry name" value="CHORISMATE SYNTHASE"/>
    <property type="match status" value="1"/>
</dbReference>
<evidence type="ECO:0000256" key="5">
    <source>
        <dbReference type="ARBA" id="ARBA00022630"/>
    </source>
</evidence>
<keyword evidence="7 11" id="KW-0274">FAD</keyword>
<feature type="binding site" evidence="11">
    <location>
        <begin position="241"/>
        <end position="242"/>
    </location>
    <ligand>
        <name>FMN</name>
        <dbReference type="ChEBI" id="CHEBI:58210"/>
    </ligand>
</feature>
<comment type="catalytic activity">
    <reaction evidence="11">
        <text>5-O-(1-carboxyvinyl)-3-phosphoshikimate = chorismate + phosphate</text>
        <dbReference type="Rhea" id="RHEA:21020"/>
        <dbReference type="ChEBI" id="CHEBI:29748"/>
        <dbReference type="ChEBI" id="CHEBI:43474"/>
        <dbReference type="ChEBI" id="CHEBI:57701"/>
        <dbReference type="EC" id="4.2.3.5"/>
    </reaction>
</comment>
<dbReference type="CDD" id="cd07304">
    <property type="entry name" value="Chorismate_synthase"/>
    <property type="match status" value="1"/>
</dbReference>
<keyword evidence="10 11" id="KW-0456">Lyase</keyword>
<dbReference type="HAMAP" id="MF_00300">
    <property type="entry name" value="Chorismate_synth"/>
    <property type="match status" value="1"/>
</dbReference>
<dbReference type="NCBIfam" id="NF003793">
    <property type="entry name" value="PRK05382.1"/>
    <property type="match status" value="1"/>
</dbReference>
<keyword evidence="4 11" id="KW-0028">Amino-acid biosynthesis</keyword>
<evidence type="ECO:0000256" key="3">
    <source>
        <dbReference type="ARBA" id="ARBA00013036"/>
    </source>
</evidence>
<dbReference type="AlphaFoldDB" id="A0A0P8YRN5"/>
<feature type="binding site" evidence="11">
    <location>
        <position position="286"/>
    </location>
    <ligand>
        <name>FMN</name>
        <dbReference type="ChEBI" id="CHEBI:58210"/>
    </ligand>
</feature>
<dbReference type="PATRIC" id="fig|36849.3.peg.4272"/>
<dbReference type="EMBL" id="LKET01000068">
    <property type="protein sequence ID" value="KPU42259.1"/>
    <property type="molecule type" value="Genomic_DNA"/>
</dbReference>
<dbReference type="InterPro" id="IPR035904">
    <property type="entry name" value="Chorismate_synth_AroC_sf"/>
</dbReference>
<protein>
    <recommendedName>
        <fullName evidence="3 11">Chorismate synthase</fullName>
        <shortName evidence="11">CS</shortName>
        <ecNumber evidence="3 11">4.2.3.5</ecNumber>
    </recommendedName>
    <alternativeName>
        <fullName evidence="11">5-enolpyruvylshikimate-3-phosphate phospholyase</fullName>
    </alternativeName>
</protein>
<evidence type="ECO:0000313" key="13">
    <source>
        <dbReference type="Proteomes" id="UP000050326"/>
    </source>
</evidence>
<dbReference type="Gene3D" id="3.60.150.10">
    <property type="entry name" value="Chorismate synthase AroC"/>
    <property type="match status" value="1"/>
</dbReference>
<dbReference type="UniPathway" id="UPA00053">
    <property type="reaction ID" value="UER00090"/>
</dbReference>
<evidence type="ECO:0000256" key="7">
    <source>
        <dbReference type="ARBA" id="ARBA00022827"/>
    </source>
</evidence>
<dbReference type="STRING" id="36849.OXPF_40430"/>
<feature type="binding site" evidence="11">
    <location>
        <begin position="123"/>
        <end position="125"/>
    </location>
    <ligand>
        <name>FMN</name>
        <dbReference type="ChEBI" id="CHEBI:58210"/>
    </ligand>
</feature>
<comment type="similarity">
    <text evidence="2 11">Belongs to the chorismate synthase family.</text>
</comment>
<feature type="binding site" evidence="11">
    <location>
        <begin position="301"/>
        <end position="305"/>
    </location>
    <ligand>
        <name>FMN</name>
        <dbReference type="ChEBI" id="CHEBI:58210"/>
    </ligand>
</feature>
<organism evidence="12 13">
    <name type="scientific">Oxobacter pfennigii</name>
    <dbReference type="NCBI Taxonomy" id="36849"/>
    <lineage>
        <taxon>Bacteria</taxon>
        <taxon>Bacillati</taxon>
        <taxon>Bacillota</taxon>
        <taxon>Clostridia</taxon>
        <taxon>Eubacteriales</taxon>
        <taxon>Clostridiaceae</taxon>
        <taxon>Oxobacter</taxon>
    </lineage>
</organism>
<evidence type="ECO:0000256" key="6">
    <source>
        <dbReference type="ARBA" id="ARBA00022643"/>
    </source>
</evidence>
<dbReference type="GO" id="GO:0004107">
    <property type="term" value="F:chorismate synthase activity"/>
    <property type="evidence" value="ECO:0007669"/>
    <property type="project" value="UniProtKB-UniRule"/>
</dbReference>
<dbReference type="GO" id="GO:0008652">
    <property type="term" value="P:amino acid biosynthetic process"/>
    <property type="evidence" value="ECO:0007669"/>
    <property type="project" value="UniProtKB-KW"/>
</dbReference>
<dbReference type="GO" id="GO:0009423">
    <property type="term" value="P:chorismate biosynthetic process"/>
    <property type="evidence" value="ECO:0007669"/>
    <property type="project" value="UniProtKB-UniRule"/>
</dbReference>
<evidence type="ECO:0000256" key="9">
    <source>
        <dbReference type="ARBA" id="ARBA00023141"/>
    </source>
</evidence>
<dbReference type="Pfam" id="PF01264">
    <property type="entry name" value="Chorismate_synt"/>
    <property type="match status" value="1"/>
</dbReference>
<dbReference type="PROSITE" id="PS00788">
    <property type="entry name" value="CHORISMATE_SYNTHASE_2"/>
    <property type="match status" value="1"/>
</dbReference>
<evidence type="ECO:0000256" key="11">
    <source>
        <dbReference type="HAMAP-Rule" id="MF_00300"/>
    </source>
</evidence>
<evidence type="ECO:0000256" key="4">
    <source>
        <dbReference type="ARBA" id="ARBA00022605"/>
    </source>
</evidence>
<dbReference type="PANTHER" id="PTHR21085:SF0">
    <property type="entry name" value="CHORISMATE SYNTHASE"/>
    <property type="match status" value="1"/>
</dbReference>
<dbReference type="SUPFAM" id="SSF103263">
    <property type="entry name" value="Chorismate synthase, AroC"/>
    <property type="match status" value="1"/>
</dbReference>
<dbReference type="GO" id="GO:0009073">
    <property type="term" value="P:aromatic amino acid family biosynthetic process"/>
    <property type="evidence" value="ECO:0007669"/>
    <property type="project" value="UniProtKB-KW"/>
</dbReference>
<evidence type="ECO:0000256" key="1">
    <source>
        <dbReference type="ARBA" id="ARBA00005044"/>
    </source>
</evidence>
<accession>A0A0P8YRN5</accession>
<dbReference type="InterPro" id="IPR020541">
    <property type="entry name" value="Chorismate_synthase_CS"/>
</dbReference>
<name>A0A0P8YRN5_9CLOT</name>
<dbReference type="EC" id="4.2.3.5" evidence="3 11"/>
<keyword evidence="8 11" id="KW-0521">NADP</keyword>
<dbReference type="NCBIfam" id="TIGR00033">
    <property type="entry name" value="aroC"/>
    <property type="match status" value="1"/>
</dbReference>
<dbReference type="RefSeq" id="WP_054876989.1">
    <property type="nucleotide sequence ID" value="NZ_LKET01000068.1"/>
</dbReference>
<evidence type="ECO:0000256" key="2">
    <source>
        <dbReference type="ARBA" id="ARBA00008014"/>
    </source>
</evidence>
<keyword evidence="9 11" id="KW-0057">Aromatic amino acid biosynthesis</keyword>
<feature type="binding site" evidence="11">
    <location>
        <position position="39"/>
    </location>
    <ligand>
        <name>NADP(+)</name>
        <dbReference type="ChEBI" id="CHEBI:58349"/>
    </ligand>
</feature>
<comment type="cofactor">
    <cofactor evidence="11">
        <name>FMNH2</name>
        <dbReference type="ChEBI" id="CHEBI:57618"/>
    </cofactor>
    <text evidence="11">Reduced FMN (FMNH(2)).</text>
</comment>